<dbReference type="OrthoDB" id="8771740at2"/>
<evidence type="ECO:0008006" key="3">
    <source>
        <dbReference type="Google" id="ProtNLM"/>
    </source>
</evidence>
<proteinExistence type="predicted"/>
<sequence length="255" mass="28188">MLVTLGASPALAQWQASAGATAAYFHYEERATGGRTLNTERGTLPGLQLSLGYELSRGIRVRLTGTRYAEDVRYRGMTQSGRPLQTRTDTVLSFVDAELELPALRHNHWDFTPVLQAGYRQWQRHILPTGNVRGLEEVYQWYQVGAGVSACHSLGFWVFERGCARALAGYSFEGNVVVNLKELSAGEPSLRLGSKPGGALEVSVQAAAFEISLFSRYWQFGRSNPLTVNRPAGQLSIEEPASQSWLTGISARYRF</sequence>
<protein>
    <recommendedName>
        <fullName evidence="3">Outer membrane protein beta-barrel domain-containing protein</fullName>
    </recommendedName>
</protein>
<organism evidence="1 2">
    <name type="scientific">Marinobacter fuscus</name>
    <dbReference type="NCBI Taxonomy" id="2109942"/>
    <lineage>
        <taxon>Bacteria</taxon>
        <taxon>Pseudomonadati</taxon>
        <taxon>Pseudomonadota</taxon>
        <taxon>Gammaproteobacteria</taxon>
        <taxon>Pseudomonadales</taxon>
        <taxon>Marinobacteraceae</taxon>
        <taxon>Marinobacter</taxon>
    </lineage>
</organism>
<evidence type="ECO:0000313" key="2">
    <source>
        <dbReference type="Proteomes" id="UP000239866"/>
    </source>
</evidence>
<dbReference type="EMBL" id="PXNP01000110">
    <property type="protein sequence ID" value="PSF04619.1"/>
    <property type="molecule type" value="Genomic_DNA"/>
</dbReference>
<dbReference type="Proteomes" id="UP000239866">
    <property type="component" value="Unassembled WGS sequence"/>
</dbReference>
<reference evidence="1 2" key="1">
    <citation type="submission" date="2018-03" db="EMBL/GenBank/DDBJ databases">
        <title>Marinobacter brunus sp. nov., a marine bacterium of Gamma-proteobacteria isolated from the surface seawater of the South China Sea.</title>
        <authorList>
            <person name="Cheng H."/>
            <person name="Wu Y.-H."/>
            <person name="Xamxidin M."/>
            <person name="Xu X.-W."/>
        </authorList>
    </citation>
    <scope>NUCLEOTIDE SEQUENCE [LARGE SCALE GENOMIC DNA]</scope>
    <source>
        <strain evidence="1 2">NH169-3</strain>
    </source>
</reference>
<comment type="caution">
    <text evidence="1">The sequence shown here is derived from an EMBL/GenBank/DDBJ whole genome shotgun (WGS) entry which is preliminary data.</text>
</comment>
<dbReference type="RefSeq" id="WP_106765561.1">
    <property type="nucleotide sequence ID" value="NZ_PXNP01000110.1"/>
</dbReference>
<dbReference type="AlphaFoldDB" id="A0A2T1K391"/>
<evidence type="ECO:0000313" key="1">
    <source>
        <dbReference type="EMBL" id="PSF04619.1"/>
    </source>
</evidence>
<gene>
    <name evidence="1" type="ORF">C7H09_18630</name>
</gene>
<accession>A0A2T1K391</accession>
<keyword evidence="2" id="KW-1185">Reference proteome</keyword>
<name>A0A2T1K391_9GAMM</name>